<dbReference type="GO" id="GO:0004177">
    <property type="term" value="F:aminopeptidase activity"/>
    <property type="evidence" value="ECO:0007669"/>
    <property type="project" value="UniProtKB-KW"/>
</dbReference>
<dbReference type="SUPFAM" id="SSF101821">
    <property type="entry name" value="Aminopeptidase/glucanase lid domain"/>
    <property type="match status" value="1"/>
</dbReference>
<evidence type="ECO:0000256" key="2">
    <source>
        <dbReference type="ARBA" id="ARBA00008290"/>
    </source>
</evidence>
<evidence type="ECO:0000256" key="10">
    <source>
        <dbReference type="RuleBase" id="RU004387"/>
    </source>
</evidence>
<dbReference type="NCBIfam" id="NF002600">
    <property type="entry name" value="PRK02256.1"/>
    <property type="match status" value="1"/>
</dbReference>
<keyword evidence="8 9" id="KW-0482">Metalloprotease</keyword>
<feature type="region of interest" description="Disordered" evidence="11">
    <location>
        <begin position="1"/>
        <end position="43"/>
    </location>
</feature>
<dbReference type="GO" id="GO:0003677">
    <property type="term" value="F:DNA binding"/>
    <property type="evidence" value="ECO:0007669"/>
    <property type="project" value="InterPro"/>
</dbReference>
<dbReference type="InterPro" id="IPR001948">
    <property type="entry name" value="Peptidase_M18"/>
</dbReference>
<proteinExistence type="inferred from homology"/>
<organism evidence="12 13">
    <name type="scientific">Thermoclostridium caenicola</name>
    <dbReference type="NCBI Taxonomy" id="659425"/>
    <lineage>
        <taxon>Bacteria</taxon>
        <taxon>Bacillati</taxon>
        <taxon>Bacillota</taxon>
        <taxon>Clostridia</taxon>
        <taxon>Eubacteriales</taxon>
        <taxon>Oscillospiraceae</taxon>
        <taxon>Thermoclostridium</taxon>
    </lineage>
</organism>
<protein>
    <recommendedName>
        <fullName evidence="10">M18 family aminopeptidase</fullName>
        <ecNumber evidence="10">3.4.11.-</ecNumber>
    </recommendedName>
</protein>
<dbReference type="OrthoDB" id="89722at2"/>
<evidence type="ECO:0000256" key="9">
    <source>
        <dbReference type="RuleBase" id="RU004386"/>
    </source>
</evidence>
<dbReference type="InterPro" id="IPR017956">
    <property type="entry name" value="AT_hook_DNA-bd_motif"/>
</dbReference>
<evidence type="ECO:0000256" key="11">
    <source>
        <dbReference type="SAM" id="MobiDB-lite"/>
    </source>
</evidence>
<evidence type="ECO:0000256" key="5">
    <source>
        <dbReference type="ARBA" id="ARBA00022723"/>
    </source>
</evidence>
<dbReference type="EMBL" id="FQZP01000014">
    <property type="protein sequence ID" value="SHI90442.1"/>
    <property type="molecule type" value="Genomic_DNA"/>
</dbReference>
<keyword evidence="4 9" id="KW-0645">Protease</keyword>
<accession>A0A1M6EYE3</accession>
<evidence type="ECO:0000256" key="8">
    <source>
        <dbReference type="ARBA" id="ARBA00023049"/>
    </source>
</evidence>
<dbReference type="SMART" id="SM00384">
    <property type="entry name" value="AT_hook"/>
    <property type="match status" value="2"/>
</dbReference>
<name>A0A1M6EYE3_9FIRM</name>
<dbReference type="PRINTS" id="PR00932">
    <property type="entry name" value="AMINO1PTASE"/>
</dbReference>
<dbReference type="FunFam" id="2.30.250.10:FF:000006">
    <property type="entry name" value="Probable M18 family aminopeptidase 1"/>
    <property type="match status" value="1"/>
</dbReference>
<dbReference type="RefSeq" id="WP_149678377.1">
    <property type="nucleotide sequence ID" value="NZ_DAONMB010000149.1"/>
</dbReference>
<dbReference type="AlphaFoldDB" id="A0A1M6EYE3"/>
<dbReference type="GO" id="GO:0005737">
    <property type="term" value="C:cytoplasm"/>
    <property type="evidence" value="ECO:0007669"/>
    <property type="project" value="UniProtKB-ARBA"/>
</dbReference>
<evidence type="ECO:0000313" key="12">
    <source>
        <dbReference type="EMBL" id="SHI90442.1"/>
    </source>
</evidence>
<reference evidence="12 13" key="1">
    <citation type="submission" date="2016-11" db="EMBL/GenBank/DDBJ databases">
        <authorList>
            <person name="Varghese N."/>
            <person name="Submissions S."/>
        </authorList>
    </citation>
    <scope>NUCLEOTIDE SEQUENCE [LARGE SCALE GENOMIC DNA]</scope>
    <source>
        <strain evidence="12 13">DSM 19027</strain>
    </source>
</reference>
<keyword evidence="7 9" id="KW-0862">Zinc</keyword>
<gene>
    <name evidence="12" type="ORF">SAMN05444373_101439</name>
</gene>
<dbReference type="PANTHER" id="PTHR28570">
    <property type="entry name" value="ASPARTYL AMINOPEPTIDASE"/>
    <property type="match status" value="1"/>
</dbReference>
<dbReference type="GO" id="GO:0006508">
    <property type="term" value="P:proteolysis"/>
    <property type="evidence" value="ECO:0007669"/>
    <property type="project" value="UniProtKB-KW"/>
</dbReference>
<dbReference type="Gene3D" id="2.30.250.10">
    <property type="entry name" value="Aminopeptidase i, Domain 2"/>
    <property type="match status" value="1"/>
</dbReference>
<sequence length="507" mass="56071">MAEEKRKRGRPRKNPDAVAAAAEKPARRRGRPPKNKAAEATNPAEKLVYRTGNAWDNPSMSEREIERFCKGYKAFLNKAKTEREFVREAEELAIRNGFVDLDKVLENKTPLKPGDKVYRIVKKKMMMLAVIGNKPCEAGTRMIGAHIDSPRVDIKQNPLYESTDMVFMKTHYYGGIKKYQWLAIPLALHGTIMKADGSVIDICIGEDEGDPVFTITDLLPHLAKDQMDKKLDVAFRGEAMNVLAGSRPDPDKEAKNRFKLNILKILNEKYGITEEDFISAELEMVPAFKAQDLGFDRSMIGAYGHDDRVCAYPALMAILETQNPEYTAVCVLTDKEEIGSVGNTGAQSRALENFLADLCALTTQEPYSDRLLRSCLDKSQMLSADVNAAVDPNFDDTHDKLNAAYLGKGLAILKFSGSRGKSGASDAHAEFVGEIRRLFNENKIPWHITELGAVDKGGGGTIAMMIANLGVDVLDVGVPVLSMHAPFEVVSKVDVYAAFKGYSVFLK</sequence>
<dbReference type="GO" id="GO:0008270">
    <property type="term" value="F:zinc ion binding"/>
    <property type="evidence" value="ECO:0007669"/>
    <property type="project" value="InterPro"/>
</dbReference>
<dbReference type="InterPro" id="IPR023358">
    <property type="entry name" value="Peptidase_M18_dom2"/>
</dbReference>
<dbReference type="PRINTS" id="PR00929">
    <property type="entry name" value="ATHOOK"/>
</dbReference>
<comment type="cofactor">
    <cofactor evidence="1 10">
        <name>Zn(2+)</name>
        <dbReference type="ChEBI" id="CHEBI:29105"/>
    </cofactor>
</comment>
<dbReference type="EC" id="3.4.11.-" evidence="10"/>
<comment type="similarity">
    <text evidence="2 9">Belongs to the peptidase M18 family.</text>
</comment>
<dbReference type="GO" id="GO:0008237">
    <property type="term" value="F:metallopeptidase activity"/>
    <property type="evidence" value="ECO:0007669"/>
    <property type="project" value="UniProtKB-KW"/>
</dbReference>
<evidence type="ECO:0000256" key="4">
    <source>
        <dbReference type="ARBA" id="ARBA00022670"/>
    </source>
</evidence>
<evidence type="ECO:0000313" key="13">
    <source>
        <dbReference type="Proteomes" id="UP000324781"/>
    </source>
</evidence>
<evidence type="ECO:0000256" key="3">
    <source>
        <dbReference type="ARBA" id="ARBA00022438"/>
    </source>
</evidence>
<keyword evidence="5 9" id="KW-0479">Metal-binding</keyword>
<evidence type="ECO:0000256" key="7">
    <source>
        <dbReference type="ARBA" id="ARBA00022833"/>
    </source>
</evidence>
<evidence type="ECO:0000256" key="1">
    <source>
        <dbReference type="ARBA" id="ARBA00001947"/>
    </source>
</evidence>
<keyword evidence="13" id="KW-1185">Reference proteome</keyword>
<dbReference type="PANTHER" id="PTHR28570:SF2">
    <property type="entry name" value="M18 FAMILY AMINOPEPTIDASE 1-RELATED"/>
    <property type="match status" value="1"/>
</dbReference>
<dbReference type="Gene3D" id="3.40.630.10">
    <property type="entry name" value="Zn peptidases"/>
    <property type="match status" value="1"/>
</dbReference>
<evidence type="ECO:0000256" key="6">
    <source>
        <dbReference type="ARBA" id="ARBA00022801"/>
    </source>
</evidence>
<dbReference type="Pfam" id="PF02127">
    <property type="entry name" value="Peptidase_M18"/>
    <property type="match status" value="1"/>
</dbReference>
<dbReference type="SUPFAM" id="SSF53187">
    <property type="entry name" value="Zn-dependent exopeptidases"/>
    <property type="match status" value="1"/>
</dbReference>
<keyword evidence="3 9" id="KW-0031">Aminopeptidase</keyword>
<keyword evidence="6 9" id="KW-0378">Hydrolase</keyword>
<dbReference type="Proteomes" id="UP000324781">
    <property type="component" value="Unassembled WGS sequence"/>
</dbReference>